<dbReference type="GO" id="GO:0016020">
    <property type="term" value="C:membrane"/>
    <property type="evidence" value="ECO:0007669"/>
    <property type="project" value="TreeGrafter"/>
</dbReference>
<keyword evidence="9" id="KW-1185">Reference proteome</keyword>
<proteinExistence type="inferred from homology"/>
<dbReference type="PANTHER" id="PTHR22726">
    <property type="entry name" value="METALLOENDOPEPTIDASE OMA1"/>
    <property type="match status" value="1"/>
</dbReference>
<keyword evidence="4 6" id="KW-0862">Zinc</keyword>
<reference evidence="10" key="1">
    <citation type="submission" date="2025-08" db="UniProtKB">
        <authorList>
            <consortium name="RefSeq"/>
        </authorList>
    </citation>
    <scope>IDENTIFICATION</scope>
</reference>
<keyword evidence="2" id="KW-0479">Metal-binding</keyword>
<comment type="similarity">
    <text evidence="6">Belongs to the peptidase M48 family.</text>
</comment>
<evidence type="ECO:0000256" key="5">
    <source>
        <dbReference type="ARBA" id="ARBA00023049"/>
    </source>
</evidence>
<evidence type="ECO:0000313" key="9">
    <source>
        <dbReference type="Proteomes" id="UP001515500"/>
    </source>
</evidence>
<feature type="domain" description="Peptidase M48" evidence="8">
    <location>
        <begin position="192"/>
        <end position="275"/>
    </location>
</feature>
<accession>A0AB40AUP8</accession>
<dbReference type="GO" id="GO:0051603">
    <property type="term" value="P:proteolysis involved in protein catabolic process"/>
    <property type="evidence" value="ECO:0007669"/>
    <property type="project" value="TreeGrafter"/>
</dbReference>
<dbReference type="GO" id="GO:0004222">
    <property type="term" value="F:metalloendopeptidase activity"/>
    <property type="evidence" value="ECO:0007669"/>
    <property type="project" value="InterPro"/>
</dbReference>
<dbReference type="InterPro" id="IPR051156">
    <property type="entry name" value="Mito/Outer_Membr_Metalloprot"/>
</dbReference>
<dbReference type="Proteomes" id="UP001515500">
    <property type="component" value="Unplaced"/>
</dbReference>
<dbReference type="Pfam" id="PF01435">
    <property type="entry name" value="Peptidase_M48"/>
    <property type="match status" value="1"/>
</dbReference>
<evidence type="ECO:0000256" key="4">
    <source>
        <dbReference type="ARBA" id="ARBA00022833"/>
    </source>
</evidence>
<keyword evidence="7" id="KW-1133">Transmembrane helix</keyword>
<dbReference type="GeneID" id="120254646"/>
<keyword evidence="3 6" id="KW-0378">Hydrolase</keyword>
<dbReference type="PANTHER" id="PTHR22726:SF1">
    <property type="entry name" value="METALLOENDOPEPTIDASE OMA1, MITOCHONDRIAL"/>
    <property type="match status" value="1"/>
</dbReference>
<evidence type="ECO:0000256" key="3">
    <source>
        <dbReference type="ARBA" id="ARBA00022801"/>
    </source>
</evidence>
<comment type="cofactor">
    <cofactor evidence="6">
        <name>Zn(2+)</name>
        <dbReference type="ChEBI" id="CHEBI:29105"/>
    </cofactor>
    <text evidence="6">Binds 1 zinc ion per subunit.</text>
</comment>
<dbReference type="AlphaFoldDB" id="A0AB40AUP8"/>
<protein>
    <submittedName>
        <fullName evidence="10">Mitochondrial metalloendopeptidase OMA1-like</fullName>
    </submittedName>
</protein>
<evidence type="ECO:0000256" key="1">
    <source>
        <dbReference type="ARBA" id="ARBA00022670"/>
    </source>
</evidence>
<evidence type="ECO:0000256" key="6">
    <source>
        <dbReference type="RuleBase" id="RU003983"/>
    </source>
</evidence>
<keyword evidence="1 6" id="KW-0645">Protease</keyword>
<evidence type="ECO:0000313" key="10">
    <source>
        <dbReference type="RefSeq" id="XP_039118645.1"/>
    </source>
</evidence>
<keyword evidence="7" id="KW-0472">Membrane</keyword>
<dbReference type="RefSeq" id="XP_039118645.1">
    <property type="nucleotide sequence ID" value="XM_039262711.1"/>
</dbReference>
<dbReference type="InterPro" id="IPR001915">
    <property type="entry name" value="Peptidase_M48"/>
</dbReference>
<evidence type="ECO:0000256" key="7">
    <source>
        <dbReference type="SAM" id="Phobius"/>
    </source>
</evidence>
<organism evidence="9 10">
    <name type="scientific">Dioscorea cayennensis subsp. rotundata</name>
    <name type="common">White Guinea yam</name>
    <name type="synonym">Dioscorea rotundata</name>
    <dbReference type="NCBI Taxonomy" id="55577"/>
    <lineage>
        <taxon>Eukaryota</taxon>
        <taxon>Viridiplantae</taxon>
        <taxon>Streptophyta</taxon>
        <taxon>Embryophyta</taxon>
        <taxon>Tracheophyta</taxon>
        <taxon>Spermatophyta</taxon>
        <taxon>Magnoliopsida</taxon>
        <taxon>Liliopsida</taxon>
        <taxon>Dioscoreales</taxon>
        <taxon>Dioscoreaceae</taxon>
        <taxon>Dioscorea</taxon>
    </lineage>
</organism>
<dbReference type="GO" id="GO:0046872">
    <property type="term" value="F:metal ion binding"/>
    <property type="evidence" value="ECO:0007669"/>
    <property type="project" value="UniProtKB-KW"/>
</dbReference>
<sequence>MTFLRGSLPLLRRSISSKIPSSPRPHLPLPPPPLLSRSISNPNPTAGRIPNPFLSCRRFYNLDRLQLQEWYHNNHAIILDPLVVFLGVILGGGGIIYYRYFETVPISKFSRLVLLSPSTERELSEIEFQEFKKGIEGRILPANHPDSIRVRRISENIIEAIQPCLQHDNSFLADLWYAFVILAAEKFKVTRKKAAEAAAAEAENWEVFVVSDKTFYAFCLPCGKIVVSTGVLDHLRTDDEIAALLGHEVAHVITRHGAEVATKDLWLGVHEMCQFNIFTIQQLMDLFNRMRRETDDIGRLLMVYAGYDRRIAPRVYEKLEEIQKFTLWDY</sequence>
<name>A0AB40AUP8_DIOCR</name>
<evidence type="ECO:0000259" key="8">
    <source>
        <dbReference type="Pfam" id="PF01435"/>
    </source>
</evidence>
<keyword evidence="7" id="KW-0812">Transmembrane</keyword>
<dbReference type="Gene3D" id="3.30.2010.10">
    <property type="entry name" value="Metalloproteases ('zincins'), catalytic domain"/>
    <property type="match status" value="1"/>
</dbReference>
<feature type="transmembrane region" description="Helical" evidence="7">
    <location>
        <begin position="82"/>
        <end position="101"/>
    </location>
</feature>
<evidence type="ECO:0000256" key="2">
    <source>
        <dbReference type="ARBA" id="ARBA00022723"/>
    </source>
</evidence>
<keyword evidence="5 6" id="KW-0482">Metalloprotease</keyword>
<gene>
    <name evidence="10" type="primary">LOC120254646</name>
</gene>